<dbReference type="GO" id="GO:0005351">
    <property type="term" value="F:carbohydrate:proton symporter activity"/>
    <property type="evidence" value="ECO:0007669"/>
    <property type="project" value="TreeGrafter"/>
</dbReference>
<protein>
    <recommendedName>
        <fullName evidence="10">Major facilitator superfamily (MFS) profile domain-containing protein</fullName>
    </recommendedName>
</protein>
<evidence type="ECO:0000256" key="9">
    <source>
        <dbReference type="SAM" id="Phobius"/>
    </source>
</evidence>
<dbReference type="SUPFAM" id="SSF103473">
    <property type="entry name" value="MFS general substrate transporter"/>
    <property type="match status" value="1"/>
</dbReference>
<dbReference type="FunFam" id="1.20.1250.20:FF:000078">
    <property type="entry name" value="MFS maltose transporter, putative"/>
    <property type="match status" value="1"/>
</dbReference>
<dbReference type="NCBIfam" id="TIGR00879">
    <property type="entry name" value="SP"/>
    <property type="match status" value="1"/>
</dbReference>
<evidence type="ECO:0000313" key="12">
    <source>
        <dbReference type="Proteomes" id="UP000279236"/>
    </source>
</evidence>
<accession>A0A427Y1Q4</accession>
<dbReference type="Gene3D" id="1.20.1250.20">
    <property type="entry name" value="MFS general substrate transporter like domains"/>
    <property type="match status" value="1"/>
</dbReference>
<dbReference type="RefSeq" id="XP_028478534.1">
    <property type="nucleotide sequence ID" value="XM_028622082.1"/>
</dbReference>
<dbReference type="InterPro" id="IPR050360">
    <property type="entry name" value="MFS_Sugar_Transporters"/>
</dbReference>
<keyword evidence="12" id="KW-1185">Reference proteome</keyword>
<dbReference type="InterPro" id="IPR036259">
    <property type="entry name" value="MFS_trans_sf"/>
</dbReference>
<sequence length="575" mass="64070">MSGANPGNPSGGIGFIDSVQAADEHTYQEEVVLDQAKDGKHAITHVEDGPEFSKEEYDLNQDIADAENVQRGMTIKEAIRNYYPSILWSSVACWTILMEGYGSPSGSYWVLEPFLEKYGFWSDELQKYYIPADWQMAIGEMSSVGCIFGVVVASWQCDKTGFRWSMITNMILYTGFVGMMVFSPNIKVLLASNLCMGYVWGSMSMMAVTYASEITPIQLRSYMTSFIQLVWTIGGLIDTTVVNAWLVPRQDQVIGYMLPWALQWLWPVPLITGMLFAPESPWWLTRKGRIEEAEKAINRLYAGSDPDIGRKTVAMMIRTDELEKQATAGARFRDCFRGVNFRRTQIACMAFSCQILCGAVLSWNSTFFFVQAGLPTTAAFRFGLGQSGIALVGVIIAWFLMSRVGRRKIFLFGLSGMASCLLAMGFCAVAVDHGHKGALWGQAAFLLLWVGIYGLTIGPVAFTVVSECSSTQLRSKTVGLGRLTFDILAIPAGIINPYMINATAWNWGGKTAFFWSAPCILICTWCYFYLPEFKDRSYREIDILFENGVPARKFSTTVVNVDDDIKHIAAVNSEK</sequence>
<evidence type="ECO:0000256" key="5">
    <source>
        <dbReference type="ARBA" id="ARBA00022989"/>
    </source>
</evidence>
<reference evidence="11 12" key="1">
    <citation type="submission" date="2018-11" db="EMBL/GenBank/DDBJ databases">
        <title>Genome sequence of Apiotrichum porosum DSM 27194.</title>
        <authorList>
            <person name="Aliyu H."/>
            <person name="Gorte O."/>
            <person name="Ochsenreither K."/>
        </authorList>
    </citation>
    <scope>NUCLEOTIDE SEQUENCE [LARGE SCALE GENOMIC DNA]</scope>
    <source>
        <strain evidence="11 12">DSM 27194</strain>
    </source>
</reference>
<dbReference type="PROSITE" id="PS50850">
    <property type="entry name" value="MFS"/>
    <property type="match status" value="1"/>
</dbReference>
<keyword evidence="3 8" id="KW-0813">Transport</keyword>
<name>A0A427Y1Q4_9TREE</name>
<feature type="transmembrane region" description="Helical" evidence="9">
    <location>
        <begin position="382"/>
        <end position="402"/>
    </location>
</feature>
<evidence type="ECO:0000256" key="3">
    <source>
        <dbReference type="ARBA" id="ARBA00022448"/>
    </source>
</evidence>
<dbReference type="AlphaFoldDB" id="A0A427Y1Q4"/>
<evidence type="ECO:0000259" key="10">
    <source>
        <dbReference type="PROSITE" id="PS50850"/>
    </source>
</evidence>
<feature type="domain" description="Major facilitator superfamily (MFS) profile" evidence="10">
    <location>
        <begin position="88"/>
        <end position="534"/>
    </location>
</feature>
<evidence type="ECO:0000256" key="7">
    <source>
        <dbReference type="ARBA" id="ARBA00049119"/>
    </source>
</evidence>
<dbReference type="InterPro" id="IPR003663">
    <property type="entry name" value="Sugar/inositol_transpt"/>
</dbReference>
<feature type="transmembrane region" description="Helical" evidence="9">
    <location>
        <begin position="409"/>
        <end position="431"/>
    </location>
</feature>
<dbReference type="Pfam" id="PF00083">
    <property type="entry name" value="Sugar_tr"/>
    <property type="match status" value="1"/>
</dbReference>
<dbReference type="GO" id="GO:0016020">
    <property type="term" value="C:membrane"/>
    <property type="evidence" value="ECO:0007669"/>
    <property type="project" value="UniProtKB-SubCell"/>
</dbReference>
<feature type="transmembrane region" description="Helical" evidence="9">
    <location>
        <begin position="443"/>
        <end position="465"/>
    </location>
</feature>
<evidence type="ECO:0000256" key="6">
    <source>
        <dbReference type="ARBA" id="ARBA00023136"/>
    </source>
</evidence>
<proteinExistence type="inferred from homology"/>
<comment type="subcellular location">
    <subcellularLocation>
        <location evidence="1">Membrane</location>
        <topology evidence="1">Multi-pass membrane protein</topology>
    </subcellularLocation>
</comment>
<dbReference type="PANTHER" id="PTHR48022:SF2">
    <property type="entry name" value="PLASTIDIC GLUCOSE TRANSPORTER 4"/>
    <property type="match status" value="1"/>
</dbReference>
<evidence type="ECO:0000256" key="1">
    <source>
        <dbReference type="ARBA" id="ARBA00004141"/>
    </source>
</evidence>
<dbReference type="PANTHER" id="PTHR48022">
    <property type="entry name" value="PLASTIDIC GLUCOSE TRANSPORTER 4"/>
    <property type="match status" value="1"/>
</dbReference>
<keyword evidence="4 9" id="KW-0812">Transmembrane</keyword>
<feature type="transmembrane region" description="Helical" evidence="9">
    <location>
        <begin position="346"/>
        <end position="370"/>
    </location>
</feature>
<dbReference type="EMBL" id="RSCE01000003">
    <property type="protein sequence ID" value="RSH85086.1"/>
    <property type="molecule type" value="Genomic_DNA"/>
</dbReference>
<evidence type="ECO:0000313" key="11">
    <source>
        <dbReference type="EMBL" id="RSH85086.1"/>
    </source>
</evidence>
<dbReference type="InterPro" id="IPR020846">
    <property type="entry name" value="MFS_dom"/>
</dbReference>
<feature type="transmembrane region" description="Helical" evidence="9">
    <location>
        <begin position="188"/>
        <end position="210"/>
    </location>
</feature>
<evidence type="ECO:0000256" key="8">
    <source>
        <dbReference type="RuleBase" id="RU003346"/>
    </source>
</evidence>
<feature type="transmembrane region" description="Helical" evidence="9">
    <location>
        <begin position="477"/>
        <end position="500"/>
    </location>
</feature>
<comment type="similarity">
    <text evidence="2 8">Belongs to the major facilitator superfamily. Sugar transporter (TC 2.A.1.1) family.</text>
</comment>
<dbReference type="GeneID" id="39591222"/>
<evidence type="ECO:0000256" key="2">
    <source>
        <dbReference type="ARBA" id="ARBA00010992"/>
    </source>
</evidence>
<dbReference type="InterPro" id="IPR005828">
    <property type="entry name" value="MFS_sugar_transport-like"/>
</dbReference>
<keyword evidence="6 9" id="KW-0472">Membrane</keyword>
<dbReference type="Proteomes" id="UP000279236">
    <property type="component" value="Unassembled WGS sequence"/>
</dbReference>
<feature type="transmembrane region" description="Helical" evidence="9">
    <location>
        <begin position="134"/>
        <end position="155"/>
    </location>
</feature>
<evidence type="ECO:0000256" key="4">
    <source>
        <dbReference type="ARBA" id="ARBA00022692"/>
    </source>
</evidence>
<keyword evidence="5 9" id="KW-1133">Transmembrane helix</keyword>
<comment type="catalytic activity">
    <reaction evidence="7">
        <text>myo-inositol(out) + H(+)(out) = myo-inositol(in) + H(+)(in)</text>
        <dbReference type="Rhea" id="RHEA:60364"/>
        <dbReference type="ChEBI" id="CHEBI:15378"/>
        <dbReference type="ChEBI" id="CHEBI:17268"/>
    </reaction>
</comment>
<dbReference type="OrthoDB" id="6612291at2759"/>
<gene>
    <name evidence="11" type="ORF">EHS24_006679</name>
</gene>
<comment type="caution">
    <text evidence="11">The sequence shown here is derived from an EMBL/GenBank/DDBJ whole genome shotgun (WGS) entry which is preliminary data.</text>
</comment>
<organism evidence="11 12">
    <name type="scientific">Apiotrichum porosum</name>
    <dbReference type="NCBI Taxonomy" id="105984"/>
    <lineage>
        <taxon>Eukaryota</taxon>
        <taxon>Fungi</taxon>
        <taxon>Dikarya</taxon>
        <taxon>Basidiomycota</taxon>
        <taxon>Agaricomycotina</taxon>
        <taxon>Tremellomycetes</taxon>
        <taxon>Trichosporonales</taxon>
        <taxon>Trichosporonaceae</taxon>
        <taxon>Apiotrichum</taxon>
    </lineage>
</organism>
<feature type="transmembrane region" description="Helical" evidence="9">
    <location>
        <begin position="222"/>
        <end position="247"/>
    </location>
</feature>
<feature type="transmembrane region" description="Helical" evidence="9">
    <location>
        <begin position="162"/>
        <end position="182"/>
    </location>
</feature>
<feature type="transmembrane region" description="Helical" evidence="9">
    <location>
        <begin position="512"/>
        <end position="530"/>
    </location>
</feature>